<dbReference type="SUPFAM" id="SSF101262">
    <property type="entry name" value="Methenyltetrahydrofolate cyclohydrolase-like"/>
    <property type="match status" value="1"/>
</dbReference>
<evidence type="ECO:0000313" key="3">
    <source>
        <dbReference type="Proteomes" id="UP001500603"/>
    </source>
</evidence>
<feature type="domain" description="Cyclodeaminase/cyclohydrolase" evidence="1">
    <location>
        <begin position="26"/>
        <end position="191"/>
    </location>
</feature>
<organism evidence="2 3">
    <name type="scientific">Nocardia callitridis</name>
    <dbReference type="NCBI Taxonomy" id="648753"/>
    <lineage>
        <taxon>Bacteria</taxon>
        <taxon>Bacillati</taxon>
        <taxon>Actinomycetota</taxon>
        <taxon>Actinomycetes</taxon>
        <taxon>Mycobacteriales</taxon>
        <taxon>Nocardiaceae</taxon>
        <taxon>Nocardia</taxon>
    </lineage>
</organism>
<dbReference type="InterPro" id="IPR007044">
    <property type="entry name" value="Cyclodeamin/CycHdrlase"/>
</dbReference>
<protein>
    <submittedName>
        <fullName evidence="2">Cyclodeaminase/cyclohydrolase family protein</fullName>
    </submittedName>
</protein>
<dbReference type="InterPro" id="IPR036178">
    <property type="entry name" value="Formintransfe-cycloase-like_sf"/>
</dbReference>
<dbReference type="RefSeq" id="WP_345495612.1">
    <property type="nucleotide sequence ID" value="NZ_BAABJM010000002.1"/>
</dbReference>
<dbReference type="Proteomes" id="UP001500603">
    <property type="component" value="Unassembled WGS sequence"/>
</dbReference>
<dbReference type="Gene3D" id="1.20.120.680">
    <property type="entry name" value="Formiminotetrahydrofolate cyclodeaminase monomer, up-and-down helical bundle"/>
    <property type="match status" value="1"/>
</dbReference>
<sequence>MSQPSSSASDTAPAQESSSTSFAATTVANYLAELGAKVPAPGGGAVAALHAAQGAALVAMVARYTTRAKDADNRPVVDRVIAAADAARERALALADADAAAFTAVGAAYKLPKATEDEAAARTSAIHAALREAARVPSAVVDEADEVLSLAAELFPIGNPNVVTDIGAAADACHAAAASSQLNIEINVASLPAADGDRFAPVLLRIEELTARADALHADVVRAVRG</sequence>
<evidence type="ECO:0000313" key="2">
    <source>
        <dbReference type="EMBL" id="GAA5053116.1"/>
    </source>
</evidence>
<dbReference type="Pfam" id="PF04961">
    <property type="entry name" value="FTCD_C"/>
    <property type="match status" value="1"/>
</dbReference>
<comment type="caution">
    <text evidence="2">The sequence shown here is derived from an EMBL/GenBank/DDBJ whole genome shotgun (WGS) entry which is preliminary data.</text>
</comment>
<evidence type="ECO:0000259" key="1">
    <source>
        <dbReference type="Pfam" id="PF04961"/>
    </source>
</evidence>
<keyword evidence="3" id="KW-1185">Reference proteome</keyword>
<dbReference type="EMBL" id="BAABJM010000002">
    <property type="protein sequence ID" value="GAA5053116.1"/>
    <property type="molecule type" value="Genomic_DNA"/>
</dbReference>
<reference evidence="3" key="1">
    <citation type="journal article" date="2019" name="Int. J. Syst. Evol. Microbiol.">
        <title>The Global Catalogue of Microorganisms (GCM) 10K type strain sequencing project: providing services to taxonomists for standard genome sequencing and annotation.</title>
        <authorList>
            <consortium name="The Broad Institute Genomics Platform"/>
            <consortium name="The Broad Institute Genome Sequencing Center for Infectious Disease"/>
            <person name="Wu L."/>
            <person name="Ma J."/>
        </authorList>
    </citation>
    <scope>NUCLEOTIDE SEQUENCE [LARGE SCALE GENOMIC DNA]</scope>
    <source>
        <strain evidence="3">JCM 18298</strain>
    </source>
</reference>
<gene>
    <name evidence="2" type="ORF">GCM10023318_26610</name>
</gene>
<accession>A0ABP9K8D0</accession>
<name>A0ABP9K8D0_9NOCA</name>
<proteinExistence type="predicted"/>